<organism evidence="1 2">
    <name type="scientific">Pseudomonas mangiferae</name>
    <dbReference type="NCBI Taxonomy" id="2593654"/>
    <lineage>
        <taxon>Bacteria</taxon>
        <taxon>Pseudomonadati</taxon>
        <taxon>Pseudomonadota</taxon>
        <taxon>Gammaproteobacteria</taxon>
        <taxon>Pseudomonadales</taxon>
        <taxon>Pseudomonadaceae</taxon>
        <taxon>Pseudomonas</taxon>
    </lineage>
</organism>
<protein>
    <submittedName>
        <fullName evidence="1">Uncharacterized protein</fullName>
    </submittedName>
</protein>
<accession>A0A553H1E7</accession>
<dbReference type="AlphaFoldDB" id="A0A553H1E7"/>
<comment type="caution">
    <text evidence="1">The sequence shown here is derived from an EMBL/GenBank/DDBJ whole genome shotgun (WGS) entry which is preliminary data.</text>
</comment>
<keyword evidence="2" id="KW-1185">Reference proteome</keyword>
<evidence type="ECO:0000313" key="1">
    <source>
        <dbReference type="EMBL" id="TRX75577.1"/>
    </source>
</evidence>
<dbReference type="RefSeq" id="WP_143487669.1">
    <property type="nucleotide sequence ID" value="NZ_VJOY01000004.1"/>
</dbReference>
<dbReference type="EMBL" id="VJOY01000004">
    <property type="protein sequence ID" value="TRX75577.1"/>
    <property type="molecule type" value="Genomic_DNA"/>
</dbReference>
<reference evidence="1 2" key="1">
    <citation type="submission" date="2019-07" db="EMBL/GenBank/DDBJ databases">
        <title>Pseudomonas mangiferae sp. nov., isolated from bark of mango tree in Thailand.</title>
        <authorList>
            <person name="Srisuk N."/>
            <person name="Anurat P."/>
        </authorList>
    </citation>
    <scope>NUCLEOTIDE SEQUENCE [LARGE SCALE GENOMIC DNA]</scope>
    <source>
        <strain evidence="1 2">DMKU_BBB3-04</strain>
    </source>
</reference>
<evidence type="ECO:0000313" key="2">
    <source>
        <dbReference type="Proteomes" id="UP000315235"/>
    </source>
</evidence>
<sequence length="146" mass="16068">MVEHDFRYTLLNPSHTLNECRALAPGRYQVTGSGGSIQVGDALLVTLKGSRDLHMRLQVEKVRHLINPPGQWLAVAKGPAFRELAIHRWEVHCDGCGKALDLEFAVDASLGEPARRPAAEARLQELGWAAQAGRHLCPTCRQESTP</sequence>
<gene>
    <name evidence="1" type="ORF">FM069_07485</name>
</gene>
<name>A0A553H1E7_9PSED</name>
<proteinExistence type="predicted"/>
<dbReference type="Proteomes" id="UP000315235">
    <property type="component" value="Unassembled WGS sequence"/>
</dbReference>
<dbReference type="OrthoDB" id="7002760at2"/>